<dbReference type="InterPro" id="IPR011945">
    <property type="entry name" value="HAD-SF_ppase_IA/epoxid_hydro_N"/>
</dbReference>
<dbReference type="InterPro" id="IPR023214">
    <property type="entry name" value="HAD_sf"/>
</dbReference>
<comment type="caution">
    <text evidence="2">The sequence shown here is derived from an EMBL/GenBank/DDBJ whole genome shotgun (WGS) entry which is preliminary data.</text>
</comment>
<reference evidence="2" key="1">
    <citation type="submission" date="2021-10" db="EMBL/GenBank/DDBJ databases">
        <title>De novo Genome Assembly of Clathrus columnatus (Basidiomycota, Fungi) Using Illumina and Nanopore Sequence Data.</title>
        <authorList>
            <person name="Ogiso-Tanaka E."/>
            <person name="Itagaki H."/>
            <person name="Hosoya T."/>
            <person name="Hosaka K."/>
        </authorList>
    </citation>
    <scope>NUCLEOTIDE SEQUENCE</scope>
    <source>
        <strain evidence="2">MO-923</strain>
    </source>
</reference>
<keyword evidence="1" id="KW-0007">Acetylation</keyword>
<dbReference type="InterPro" id="IPR006439">
    <property type="entry name" value="HAD-SF_hydro_IA"/>
</dbReference>
<name>A0AAV5AEU0_9AGAM</name>
<dbReference type="Pfam" id="PF00702">
    <property type="entry name" value="Hydrolase"/>
    <property type="match status" value="1"/>
</dbReference>
<dbReference type="PANTHER" id="PTHR47829:SF1">
    <property type="entry name" value="HAD FAMILY PHOSPHATASE"/>
    <property type="match status" value="1"/>
</dbReference>
<dbReference type="SFLD" id="SFLDG01129">
    <property type="entry name" value="C1.5:_HAD__Beta-PGM__Phosphata"/>
    <property type="match status" value="1"/>
</dbReference>
<dbReference type="CDD" id="cd02603">
    <property type="entry name" value="HAD_sEH-N_like"/>
    <property type="match status" value="1"/>
</dbReference>
<dbReference type="Gene3D" id="1.10.150.240">
    <property type="entry name" value="Putative phosphatase, domain 2"/>
    <property type="match status" value="1"/>
</dbReference>
<evidence type="ECO:0000256" key="1">
    <source>
        <dbReference type="ARBA" id="ARBA00022990"/>
    </source>
</evidence>
<dbReference type="NCBIfam" id="TIGR01509">
    <property type="entry name" value="HAD-SF-IA-v3"/>
    <property type="match status" value="1"/>
</dbReference>
<organism evidence="2 3">
    <name type="scientific">Clathrus columnatus</name>
    <dbReference type="NCBI Taxonomy" id="1419009"/>
    <lineage>
        <taxon>Eukaryota</taxon>
        <taxon>Fungi</taxon>
        <taxon>Dikarya</taxon>
        <taxon>Basidiomycota</taxon>
        <taxon>Agaricomycotina</taxon>
        <taxon>Agaricomycetes</taxon>
        <taxon>Phallomycetidae</taxon>
        <taxon>Phallales</taxon>
        <taxon>Clathraceae</taxon>
        <taxon>Clathrus</taxon>
    </lineage>
</organism>
<dbReference type="NCBIfam" id="TIGR02247">
    <property type="entry name" value="HAD-1A3-hyp"/>
    <property type="match status" value="1"/>
</dbReference>
<keyword evidence="3" id="KW-1185">Reference proteome</keyword>
<evidence type="ECO:0008006" key="4">
    <source>
        <dbReference type="Google" id="ProtNLM"/>
    </source>
</evidence>
<dbReference type="Proteomes" id="UP001050691">
    <property type="component" value="Unassembled WGS sequence"/>
</dbReference>
<dbReference type="InterPro" id="IPR023198">
    <property type="entry name" value="PGP-like_dom2"/>
</dbReference>
<proteinExistence type="predicted"/>
<dbReference type="EMBL" id="BPWL01000007">
    <property type="protein sequence ID" value="GJJ12262.1"/>
    <property type="molecule type" value="Genomic_DNA"/>
</dbReference>
<dbReference type="PRINTS" id="PR00413">
    <property type="entry name" value="HADHALOGNASE"/>
</dbReference>
<evidence type="ECO:0000313" key="2">
    <source>
        <dbReference type="EMBL" id="GJJ12262.1"/>
    </source>
</evidence>
<accession>A0AAV5AEU0</accession>
<dbReference type="SUPFAM" id="SSF56784">
    <property type="entry name" value="HAD-like"/>
    <property type="match status" value="1"/>
</dbReference>
<dbReference type="Gene3D" id="3.40.50.1000">
    <property type="entry name" value="HAD superfamily/HAD-like"/>
    <property type="match status" value="1"/>
</dbReference>
<gene>
    <name evidence="2" type="ORF">Clacol_006503</name>
</gene>
<dbReference type="InterPro" id="IPR036412">
    <property type="entry name" value="HAD-like_sf"/>
</dbReference>
<sequence>MVIKAVIFDIGGVVVRSPMLAIARYEKENNLPPNYINCIIANIGPNGAFQRFERGEISLFPFYKAFSSELSAPEGKLFGRMMRESTIFDDLVVEAIKRLRATGKYRIIALTNNFSKSEETITVDAPPGYPIRKELEFLGWQEGAVTSELRELFDDFCDSSTYGLRKPDPAFYLLACERNNIKPSEAVFLDDIGYNLKAAKELRIKTIQVMIGKSAQALEELGQLLGLDLTGTKNVSCIKAQL</sequence>
<dbReference type="PANTHER" id="PTHR47829">
    <property type="entry name" value="HYDROLASE, PUTATIVE (AFU_ORTHOLOGUE AFUA_1G12880)-RELATED"/>
    <property type="match status" value="1"/>
</dbReference>
<protein>
    <recommendedName>
        <fullName evidence="4">Epoxide hydrolase</fullName>
    </recommendedName>
</protein>
<dbReference type="AlphaFoldDB" id="A0AAV5AEU0"/>
<dbReference type="InterPro" id="IPR052898">
    <property type="entry name" value="ACAD10-like"/>
</dbReference>
<evidence type="ECO:0000313" key="3">
    <source>
        <dbReference type="Proteomes" id="UP001050691"/>
    </source>
</evidence>
<dbReference type="SFLD" id="SFLDS00003">
    <property type="entry name" value="Haloacid_Dehalogenase"/>
    <property type="match status" value="1"/>
</dbReference>
<dbReference type="GO" id="GO:0016791">
    <property type="term" value="F:phosphatase activity"/>
    <property type="evidence" value="ECO:0007669"/>
    <property type="project" value="UniProtKB-ARBA"/>
</dbReference>